<reference evidence="1 2" key="1">
    <citation type="submission" date="2019-05" db="EMBL/GenBank/DDBJ databases">
        <title>Another draft genome of Portunus trituberculatus and its Hox gene families provides insights of decapod evolution.</title>
        <authorList>
            <person name="Jeong J.-H."/>
            <person name="Song I."/>
            <person name="Kim S."/>
            <person name="Choi T."/>
            <person name="Kim D."/>
            <person name="Ryu S."/>
            <person name="Kim W."/>
        </authorList>
    </citation>
    <scope>NUCLEOTIDE SEQUENCE [LARGE SCALE GENOMIC DNA]</scope>
    <source>
        <tissue evidence="1">Muscle</tissue>
    </source>
</reference>
<evidence type="ECO:0000313" key="2">
    <source>
        <dbReference type="Proteomes" id="UP000324222"/>
    </source>
</evidence>
<dbReference type="AlphaFoldDB" id="A0A5B7JWD5"/>
<accession>A0A5B7JWD5</accession>
<keyword evidence="2" id="KW-1185">Reference proteome</keyword>
<protein>
    <submittedName>
        <fullName evidence="1">Uncharacterized protein</fullName>
    </submittedName>
</protein>
<evidence type="ECO:0000313" key="1">
    <source>
        <dbReference type="EMBL" id="MPC98865.1"/>
    </source>
</evidence>
<dbReference type="Proteomes" id="UP000324222">
    <property type="component" value="Unassembled WGS sequence"/>
</dbReference>
<organism evidence="1 2">
    <name type="scientific">Portunus trituberculatus</name>
    <name type="common">Swimming crab</name>
    <name type="synonym">Neptunus trituberculatus</name>
    <dbReference type="NCBI Taxonomy" id="210409"/>
    <lineage>
        <taxon>Eukaryota</taxon>
        <taxon>Metazoa</taxon>
        <taxon>Ecdysozoa</taxon>
        <taxon>Arthropoda</taxon>
        <taxon>Crustacea</taxon>
        <taxon>Multicrustacea</taxon>
        <taxon>Malacostraca</taxon>
        <taxon>Eumalacostraca</taxon>
        <taxon>Eucarida</taxon>
        <taxon>Decapoda</taxon>
        <taxon>Pleocyemata</taxon>
        <taxon>Brachyura</taxon>
        <taxon>Eubrachyura</taxon>
        <taxon>Portunoidea</taxon>
        <taxon>Portunidae</taxon>
        <taxon>Portuninae</taxon>
        <taxon>Portunus</taxon>
    </lineage>
</organism>
<name>A0A5B7JWD5_PORTR</name>
<sequence length="115" mass="12117">MGRDTLHRLASLTTAIPPFPSPPFPPIAGCRCEWWQSLVAPLSPPSTSAATTTTISVQLWVPGPPRPDSHDPVSLSVVAAAVVFGPLTSHHSTPTRPVRGLPTRCCDECAGNVQS</sequence>
<dbReference type="EMBL" id="VSRR010115927">
    <property type="protein sequence ID" value="MPC98865.1"/>
    <property type="molecule type" value="Genomic_DNA"/>
</dbReference>
<proteinExistence type="predicted"/>
<comment type="caution">
    <text evidence="1">The sequence shown here is derived from an EMBL/GenBank/DDBJ whole genome shotgun (WGS) entry which is preliminary data.</text>
</comment>
<gene>
    <name evidence="1" type="ORF">E2C01_094250</name>
</gene>